<evidence type="ECO:0000313" key="9">
    <source>
        <dbReference type="Proteomes" id="UP000509414"/>
    </source>
</evidence>
<keyword evidence="4 6" id="KW-1133">Transmembrane helix</keyword>
<evidence type="ECO:0000256" key="1">
    <source>
        <dbReference type="ARBA" id="ARBA00004651"/>
    </source>
</evidence>
<gene>
    <name evidence="8" type="ORF">CINF_0063</name>
</gene>
<feature type="transmembrane region" description="Helical" evidence="6">
    <location>
        <begin position="119"/>
        <end position="139"/>
    </location>
</feature>
<dbReference type="PANTHER" id="PTHR43124:SF3">
    <property type="entry name" value="CHLORAMPHENICOL EFFLUX PUMP RV0191"/>
    <property type="match status" value="1"/>
</dbReference>
<dbReference type="PANTHER" id="PTHR43124">
    <property type="entry name" value="PURINE EFFLUX PUMP PBUE"/>
    <property type="match status" value="1"/>
</dbReference>
<dbReference type="InterPro" id="IPR036259">
    <property type="entry name" value="MFS_trans_sf"/>
</dbReference>
<proteinExistence type="predicted"/>
<sequence length="398" mass="43607">MPYSKLDSKIIALTERVRFKLALFGAAMMTILGSVLVSPALPGIAKEFSTTPHIELLTGLTLTIPALFMIFFSPIAGALMDKFGKLKFLYPAMILWIFAGVSGAWCADIYTLLLSRCAFGIASAFITTGANALLGDYYAVGEGRRDRALSLQGFVMALGGAVLTIIAGYLTSFSWRYAFYVYASGLFVFVFCLFYLFEPRAAKNKATQNAANTDKKVFYKDYASIYFAGFFVVMIFYLAAVQFPHYIEDTLGLNPKFIGFAMASTTLSHAVVAYLYKDIVKFLSIKQIYVLGFALQAFGFLLVFLVDDFIVAIVSLAIFGAVGGLIVTNNSAYLFQKAPQSVRARAYGGLASCVFLGQFISPIITTPMVSNFGLKAEFGIWVAIILLVSLIYARLNCR</sequence>
<accession>A0A7H9CEW2</accession>
<dbReference type="Pfam" id="PF07690">
    <property type="entry name" value="MFS_1"/>
    <property type="match status" value="2"/>
</dbReference>
<feature type="transmembrane region" description="Helical" evidence="6">
    <location>
        <begin position="288"/>
        <end position="306"/>
    </location>
</feature>
<dbReference type="InterPro" id="IPR020846">
    <property type="entry name" value="MFS_dom"/>
</dbReference>
<dbReference type="RefSeq" id="WP_240156132.1">
    <property type="nucleotide sequence ID" value="NZ_CP049075.1"/>
</dbReference>
<feature type="transmembrane region" description="Helical" evidence="6">
    <location>
        <begin position="312"/>
        <end position="335"/>
    </location>
</feature>
<dbReference type="AlphaFoldDB" id="A0A7H9CEW2"/>
<dbReference type="EMBL" id="CP049075">
    <property type="protein sequence ID" value="QLI04616.1"/>
    <property type="molecule type" value="Genomic_DNA"/>
</dbReference>
<dbReference type="Proteomes" id="UP000509414">
    <property type="component" value="Chromosome"/>
</dbReference>
<evidence type="ECO:0000256" key="3">
    <source>
        <dbReference type="ARBA" id="ARBA00022692"/>
    </source>
</evidence>
<dbReference type="PROSITE" id="PS50850">
    <property type="entry name" value="MFS"/>
    <property type="match status" value="1"/>
</dbReference>
<organism evidence="8 9">
    <name type="scientific">Candidatus Campylobacter infans</name>
    <dbReference type="NCBI Taxonomy" id="2561898"/>
    <lineage>
        <taxon>Bacteria</taxon>
        <taxon>Pseudomonadati</taxon>
        <taxon>Campylobacterota</taxon>
        <taxon>Epsilonproteobacteria</taxon>
        <taxon>Campylobacterales</taxon>
        <taxon>Campylobacteraceae</taxon>
        <taxon>Campylobacter</taxon>
    </lineage>
</organism>
<dbReference type="GO" id="GO:0022857">
    <property type="term" value="F:transmembrane transporter activity"/>
    <property type="evidence" value="ECO:0007669"/>
    <property type="project" value="InterPro"/>
</dbReference>
<feature type="transmembrane region" description="Helical" evidence="6">
    <location>
        <begin position="177"/>
        <end position="197"/>
    </location>
</feature>
<evidence type="ECO:0000259" key="7">
    <source>
        <dbReference type="PROSITE" id="PS50850"/>
    </source>
</evidence>
<evidence type="ECO:0000313" key="8">
    <source>
        <dbReference type="EMBL" id="QLI04616.1"/>
    </source>
</evidence>
<dbReference type="KEGG" id="cinf:CINF_0063"/>
<dbReference type="InterPro" id="IPR050189">
    <property type="entry name" value="MFS_Efflux_Transporters"/>
</dbReference>
<feature type="transmembrane region" description="Helical" evidence="6">
    <location>
        <begin position="56"/>
        <end position="76"/>
    </location>
</feature>
<dbReference type="InterPro" id="IPR011701">
    <property type="entry name" value="MFS"/>
</dbReference>
<evidence type="ECO:0000256" key="2">
    <source>
        <dbReference type="ARBA" id="ARBA00022475"/>
    </source>
</evidence>
<feature type="transmembrane region" description="Helical" evidence="6">
    <location>
        <begin position="225"/>
        <end position="245"/>
    </location>
</feature>
<keyword evidence="2" id="KW-1003">Cell membrane</keyword>
<feature type="transmembrane region" description="Helical" evidence="6">
    <location>
        <begin position="151"/>
        <end position="171"/>
    </location>
</feature>
<comment type="subcellular location">
    <subcellularLocation>
        <location evidence="1">Cell membrane</location>
        <topology evidence="1">Multi-pass membrane protein</topology>
    </subcellularLocation>
</comment>
<keyword evidence="3 6" id="KW-0812">Transmembrane</keyword>
<dbReference type="Gene3D" id="1.20.1250.20">
    <property type="entry name" value="MFS general substrate transporter like domains"/>
    <property type="match status" value="1"/>
</dbReference>
<evidence type="ECO:0000256" key="6">
    <source>
        <dbReference type="SAM" id="Phobius"/>
    </source>
</evidence>
<keyword evidence="5 6" id="KW-0472">Membrane</keyword>
<evidence type="ECO:0000256" key="4">
    <source>
        <dbReference type="ARBA" id="ARBA00022989"/>
    </source>
</evidence>
<dbReference type="InterPro" id="IPR001958">
    <property type="entry name" value="Tet-R_TetA/multi-R_MdtG-like"/>
</dbReference>
<feature type="transmembrane region" description="Helical" evidence="6">
    <location>
        <begin position="378"/>
        <end position="395"/>
    </location>
</feature>
<feature type="transmembrane region" description="Helical" evidence="6">
    <location>
        <begin position="257"/>
        <end position="276"/>
    </location>
</feature>
<evidence type="ECO:0000256" key="5">
    <source>
        <dbReference type="ARBA" id="ARBA00023136"/>
    </source>
</evidence>
<name>A0A7H9CEW2_9BACT</name>
<keyword evidence="9" id="KW-1185">Reference proteome</keyword>
<feature type="domain" description="Major facilitator superfamily (MFS) profile" evidence="7">
    <location>
        <begin position="19"/>
        <end position="398"/>
    </location>
</feature>
<feature type="transmembrane region" description="Helical" evidence="6">
    <location>
        <begin position="88"/>
        <end position="113"/>
    </location>
</feature>
<dbReference type="GO" id="GO:0005886">
    <property type="term" value="C:plasma membrane"/>
    <property type="evidence" value="ECO:0007669"/>
    <property type="project" value="UniProtKB-SubCell"/>
</dbReference>
<dbReference type="CDD" id="cd17473">
    <property type="entry name" value="MFS_arabinose_efflux_permease_like"/>
    <property type="match status" value="1"/>
</dbReference>
<dbReference type="PRINTS" id="PR01035">
    <property type="entry name" value="TCRTETA"/>
</dbReference>
<feature type="transmembrane region" description="Helical" evidence="6">
    <location>
        <begin position="21"/>
        <end position="44"/>
    </location>
</feature>
<reference evidence="8 9" key="1">
    <citation type="submission" date="2020-02" db="EMBL/GenBank/DDBJ databases">
        <title>Complete genome sequence of the novel Campylobacter species Candidatus Campylobacter infans.</title>
        <authorList>
            <person name="Duim B."/>
            <person name="Zomer A."/>
            <person name="van der Graaf L."/>
            <person name="Wagenaar J."/>
        </authorList>
    </citation>
    <scope>NUCLEOTIDE SEQUENCE [LARGE SCALE GENOMIC DNA]</scope>
    <source>
        <strain evidence="8 9">19S00001</strain>
    </source>
</reference>
<feature type="transmembrane region" description="Helical" evidence="6">
    <location>
        <begin position="347"/>
        <end position="366"/>
    </location>
</feature>
<protein>
    <submittedName>
        <fullName evidence="8">Major facilitator superfamily transporter</fullName>
    </submittedName>
</protein>
<dbReference type="SUPFAM" id="SSF103473">
    <property type="entry name" value="MFS general substrate transporter"/>
    <property type="match status" value="1"/>
</dbReference>